<dbReference type="Proteomes" id="UP001642360">
    <property type="component" value="Unassembled WGS sequence"/>
</dbReference>
<dbReference type="InterPro" id="IPR025558">
    <property type="entry name" value="DUF4283"/>
</dbReference>
<evidence type="ECO:0000313" key="3">
    <source>
        <dbReference type="Proteomes" id="UP001642360"/>
    </source>
</evidence>
<dbReference type="AlphaFoldDB" id="A0ABC8RZJ5"/>
<accession>A0ABC8RZJ5</accession>
<evidence type="ECO:0000313" key="2">
    <source>
        <dbReference type="EMBL" id="CAK9148168.1"/>
    </source>
</evidence>
<feature type="domain" description="DUF4283" evidence="1">
    <location>
        <begin position="11"/>
        <end position="66"/>
    </location>
</feature>
<dbReference type="Pfam" id="PF14111">
    <property type="entry name" value="DUF4283"/>
    <property type="match status" value="1"/>
</dbReference>
<protein>
    <recommendedName>
        <fullName evidence="1">DUF4283 domain-containing protein</fullName>
    </recommendedName>
</protein>
<gene>
    <name evidence="2" type="ORF">ILEXP_LOCUS16094</name>
</gene>
<organism evidence="2 3">
    <name type="scientific">Ilex paraguariensis</name>
    <name type="common">yerba mate</name>
    <dbReference type="NCBI Taxonomy" id="185542"/>
    <lineage>
        <taxon>Eukaryota</taxon>
        <taxon>Viridiplantae</taxon>
        <taxon>Streptophyta</taxon>
        <taxon>Embryophyta</taxon>
        <taxon>Tracheophyta</taxon>
        <taxon>Spermatophyta</taxon>
        <taxon>Magnoliopsida</taxon>
        <taxon>eudicotyledons</taxon>
        <taxon>Gunneridae</taxon>
        <taxon>Pentapetalae</taxon>
        <taxon>asterids</taxon>
        <taxon>campanulids</taxon>
        <taxon>Aquifoliales</taxon>
        <taxon>Aquifoliaceae</taxon>
        <taxon>Ilex</taxon>
    </lineage>
</organism>
<reference evidence="2 3" key="1">
    <citation type="submission" date="2024-02" db="EMBL/GenBank/DDBJ databases">
        <authorList>
            <person name="Vignale AGUSTIN F."/>
            <person name="Sosa J E."/>
            <person name="Modenutti C."/>
        </authorList>
    </citation>
    <scope>NUCLEOTIDE SEQUENCE [LARGE SCALE GENOMIC DNA]</scope>
</reference>
<keyword evidence="3" id="KW-1185">Reference proteome</keyword>
<proteinExistence type="predicted"/>
<dbReference type="EMBL" id="CAUOFW020001725">
    <property type="protein sequence ID" value="CAK9148168.1"/>
    <property type="molecule type" value="Genomic_DNA"/>
</dbReference>
<evidence type="ECO:0000259" key="1">
    <source>
        <dbReference type="Pfam" id="PF14111"/>
    </source>
</evidence>
<name>A0ABC8RZJ5_9AQUA</name>
<sequence length="123" mass="14343">MSVKLYNKTAFKTTMKRVWNNIKVEFIEAGDNLFLIQFNKMLDKNRVLEDESWSFDNQLVLLKDYDVKKGLMQYGAWMRALMGKGLKNIAGLNVGEDKFPTVEKVKLLRLVNKIHWGRISKMG</sequence>
<comment type="caution">
    <text evidence="2">The sequence shown here is derived from an EMBL/GenBank/DDBJ whole genome shotgun (WGS) entry which is preliminary data.</text>
</comment>